<evidence type="ECO:0000256" key="2">
    <source>
        <dbReference type="SAM" id="Phobius"/>
    </source>
</evidence>
<keyword evidence="2" id="KW-0472">Membrane</keyword>
<feature type="coiled-coil region" evidence="1">
    <location>
        <begin position="53"/>
        <end position="139"/>
    </location>
</feature>
<reference evidence="3 4" key="1">
    <citation type="submission" date="2023-07" db="EMBL/GenBank/DDBJ databases">
        <title>Genomic Encyclopedia of Type Strains, Phase IV (KMG-IV): sequencing the most valuable type-strain genomes for metagenomic binning, comparative biology and taxonomic classification.</title>
        <authorList>
            <person name="Goeker M."/>
        </authorList>
    </citation>
    <scope>NUCLEOTIDE SEQUENCE [LARGE SCALE GENOMIC DNA]</scope>
    <source>
        <strain evidence="3 4">DSM 1400</strain>
    </source>
</reference>
<organism evidence="3 4">
    <name type="scientific">Hathewaya limosa</name>
    <name type="common">Clostridium limosum</name>
    <dbReference type="NCBI Taxonomy" id="1536"/>
    <lineage>
        <taxon>Bacteria</taxon>
        <taxon>Bacillati</taxon>
        <taxon>Bacillota</taxon>
        <taxon>Clostridia</taxon>
        <taxon>Eubacteriales</taxon>
        <taxon>Clostridiaceae</taxon>
        <taxon>Hathewaya</taxon>
    </lineage>
</organism>
<dbReference type="RefSeq" id="WP_307354671.1">
    <property type="nucleotide sequence ID" value="NZ_BAAACJ010000024.1"/>
</dbReference>
<feature type="transmembrane region" description="Helical" evidence="2">
    <location>
        <begin position="318"/>
        <end position="337"/>
    </location>
</feature>
<dbReference type="Pfam" id="PF12679">
    <property type="entry name" value="ABC2_membrane_2"/>
    <property type="match status" value="1"/>
</dbReference>
<keyword evidence="1" id="KW-0175">Coiled coil</keyword>
<evidence type="ECO:0000313" key="4">
    <source>
        <dbReference type="Proteomes" id="UP001224418"/>
    </source>
</evidence>
<dbReference type="PANTHER" id="PTHR37305:SF1">
    <property type="entry name" value="MEMBRANE PROTEIN"/>
    <property type="match status" value="1"/>
</dbReference>
<protein>
    <submittedName>
        <fullName evidence="3">ABC-2 type transport system permease protein</fullName>
    </submittedName>
</protein>
<dbReference type="EMBL" id="JAUSWN010000001">
    <property type="protein sequence ID" value="MDQ0478342.1"/>
    <property type="molecule type" value="Genomic_DNA"/>
</dbReference>
<dbReference type="PROSITE" id="PS51257">
    <property type="entry name" value="PROKAR_LIPOPROTEIN"/>
    <property type="match status" value="1"/>
</dbReference>
<evidence type="ECO:0000256" key="1">
    <source>
        <dbReference type="SAM" id="Coils"/>
    </source>
</evidence>
<name>A0ABU0JMP4_HATLI</name>
<evidence type="ECO:0000313" key="3">
    <source>
        <dbReference type="EMBL" id="MDQ0478342.1"/>
    </source>
</evidence>
<feature type="transmembrane region" description="Helical" evidence="2">
    <location>
        <begin position="379"/>
        <end position="398"/>
    </location>
</feature>
<feature type="transmembrane region" description="Helical" evidence="2">
    <location>
        <begin position="220"/>
        <end position="242"/>
    </location>
</feature>
<dbReference type="PANTHER" id="PTHR37305">
    <property type="entry name" value="INTEGRAL MEMBRANE PROTEIN-RELATED"/>
    <property type="match status" value="1"/>
</dbReference>
<gene>
    <name evidence="3" type="ORF">QOZ93_000043</name>
</gene>
<feature type="transmembrane region" description="Helical" evidence="2">
    <location>
        <begin position="172"/>
        <end position="190"/>
    </location>
</feature>
<accession>A0ABU0JMP4</accession>
<keyword evidence="2" id="KW-1133">Transmembrane helix</keyword>
<keyword evidence="2" id="KW-0812">Transmembrane</keyword>
<comment type="caution">
    <text evidence="3">The sequence shown here is derived from an EMBL/GenBank/DDBJ whole genome shotgun (WGS) entry which is preliminary data.</text>
</comment>
<keyword evidence="4" id="KW-1185">Reference proteome</keyword>
<sequence>MLVLIKNEITKLLGKPKTWVIFIGFILLLGCFTFSEYKGEKNGINNEKPQFKLEQLQENLRASKESCESEKKQYPKEVKSIEARYNEEITSLNEQIEILRQEIRTNKNVDWKEKKEIELKSLQTEYESRKKEHDKCLEELRGEIQLNKYYLKNNVKPTPAYMLNGFNFLKRVIEVLGVTFLTFGIIIFSSDMVSGEYTPATMKFLLIQPISRGKVLLSKFIALIITAVTMILSGEFLFFLGIGLTKGFGNPNEPVIYGIKYMFDKTINLQGAHDIIPVINSSRLMPIWKIAMLLILLQVLYIIICCSFAFMFSTIVKSSMVSMAASIISIIGIQFLGSGISFFNKFMPYCFLSYSDAGGIVSGNLIHQLGDPSVGVGKAVTVLVIWGVICYAIAHITFKKKDILI</sequence>
<proteinExistence type="predicted"/>
<dbReference type="Proteomes" id="UP001224418">
    <property type="component" value="Unassembled WGS sequence"/>
</dbReference>
<feature type="transmembrane region" description="Helical" evidence="2">
    <location>
        <begin position="290"/>
        <end position="312"/>
    </location>
</feature>
<feature type="transmembrane region" description="Helical" evidence="2">
    <location>
        <begin position="20"/>
        <end position="37"/>
    </location>
</feature>